<organism evidence="1">
    <name type="scientific">Tuwongella immobilis</name>
    <dbReference type="NCBI Taxonomy" id="692036"/>
    <lineage>
        <taxon>Bacteria</taxon>
        <taxon>Pseudomonadati</taxon>
        <taxon>Planctomycetota</taxon>
        <taxon>Planctomycetia</taxon>
        <taxon>Gemmatales</taxon>
        <taxon>Gemmataceae</taxon>
        <taxon>Tuwongella</taxon>
    </lineage>
</organism>
<dbReference type="Proteomes" id="UP000464378">
    <property type="component" value="Chromosome"/>
</dbReference>
<keyword evidence="2" id="KW-1185">Reference proteome</keyword>
<gene>
    <name evidence="1" type="ORF">GMBLW1_26370</name>
</gene>
<dbReference type="RefSeq" id="WP_162656539.1">
    <property type="nucleotide sequence ID" value="NZ_LR593887.1"/>
</dbReference>
<dbReference type="AlphaFoldDB" id="A0A6C2YJN7"/>
<protein>
    <submittedName>
        <fullName evidence="1">Uncharacterized protein</fullName>
    </submittedName>
</protein>
<accession>A0A6C2YJN7</accession>
<reference evidence="1" key="1">
    <citation type="submission" date="2019-04" db="EMBL/GenBank/DDBJ databases">
        <authorList>
            <consortium name="Science for Life Laboratories"/>
        </authorList>
    </citation>
    <scope>NUCLEOTIDE SEQUENCE</scope>
    <source>
        <strain evidence="1">MBLW1</strain>
    </source>
</reference>
<name>A0A6C2YJN7_9BACT</name>
<dbReference type="EMBL" id="LR586016">
    <property type="protein sequence ID" value="VIP01323.1"/>
    <property type="molecule type" value="Genomic_DNA"/>
</dbReference>
<dbReference type="KEGG" id="tim:GMBLW1_26370"/>
<evidence type="ECO:0000313" key="1">
    <source>
        <dbReference type="EMBL" id="VIP01323.1"/>
    </source>
</evidence>
<evidence type="ECO:0000313" key="2">
    <source>
        <dbReference type="Proteomes" id="UP000464378"/>
    </source>
</evidence>
<dbReference type="EMBL" id="LR593887">
    <property type="protein sequence ID" value="VTR98072.1"/>
    <property type="molecule type" value="Genomic_DNA"/>
</dbReference>
<dbReference type="InParanoid" id="A0A6C2YJN7"/>
<sequence>MTVREQNLQWLGDLLEHLRECQQRLTWMENPEARAMLTEAMQRDLASCQRICDALNAAPRTRVLAKVA</sequence>
<proteinExistence type="predicted"/>